<comment type="caution">
    <text evidence="3">The sequence shown here is derived from an EMBL/GenBank/DDBJ whole genome shotgun (WGS) entry which is preliminary data.</text>
</comment>
<name>A0A935MWH4_9RHOO</name>
<evidence type="ECO:0000256" key="1">
    <source>
        <dbReference type="SAM" id="MobiDB-lite"/>
    </source>
</evidence>
<evidence type="ECO:0000313" key="4">
    <source>
        <dbReference type="Proteomes" id="UP000739411"/>
    </source>
</evidence>
<evidence type="ECO:0000313" key="3">
    <source>
        <dbReference type="EMBL" id="MBK7415832.1"/>
    </source>
</evidence>
<accession>A0A935MWH4</accession>
<protein>
    <recommendedName>
        <fullName evidence="2">Bacterial Ig-like domain-containing protein</fullName>
    </recommendedName>
</protein>
<reference evidence="3 4" key="1">
    <citation type="submission" date="2020-10" db="EMBL/GenBank/DDBJ databases">
        <title>Connecting structure to function with the recovery of over 1000 high-quality activated sludge metagenome-assembled genomes encoding full-length rRNA genes using long-read sequencing.</title>
        <authorList>
            <person name="Singleton C.M."/>
            <person name="Petriglieri F."/>
            <person name="Kristensen J.M."/>
            <person name="Kirkegaard R.H."/>
            <person name="Michaelsen T.Y."/>
            <person name="Andersen M.H."/>
            <person name="Karst S.M."/>
            <person name="Dueholm M.S."/>
            <person name="Nielsen P.H."/>
            <person name="Albertsen M."/>
        </authorList>
    </citation>
    <scope>NUCLEOTIDE SEQUENCE [LARGE SCALE GENOMIC DNA]</scope>
    <source>
        <strain evidence="3">EsbW_18-Q3-R4-48_BATAC.463</strain>
    </source>
</reference>
<organism evidence="3 4">
    <name type="scientific">Candidatus Dechloromonas phosphorivorans</name>
    <dbReference type="NCBI Taxonomy" id="2899244"/>
    <lineage>
        <taxon>Bacteria</taxon>
        <taxon>Pseudomonadati</taxon>
        <taxon>Pseudomonadota</taxon>
        <taxon>Betaproteobacteria</taxon>
        <taxon>Rhodocyclales</taxon>
        <taxon>Azonexaceae</taxon>
        <taxon>Dechloromonas</taxon>
    </lineage>
</organism>
<feature type="domain" description="Bacterial Ig-like" evidence="2">
    <location>
        <begin position="2"/>
        <end position="52"/>
    </location>
</feature>
<feature type="compositionally biased region" description="Low complexity" evidence="1">
    <location>
        <begin position="84"/>
        <end position="105"/>
    </location>
</feature>
<proteinExistence type="predicted"/>
<gene>
    <name evidence="3" type="ORF">IPJ38_12660</name>
</gene>
<dbReference type="AlphaFoldDB" id="A0A935MWH4"/>
<dbReference type="Proteomes" id="UP000739411">
    <property type="component" value="Unassembled WGS sequence"/>
</dbReference>
<dbReference type="Pfam" id="PF19078">
    <property type="entry name" value="Big_12"/>
    <property type="match status" value="1"/>
</dbReference>
<dbReference type="InterPro" id="IPR044048">
    <property type="entry name" value="Big_12"/>
</dbReference>
<evidence type="ECO:0000259" key="2">
    <source>
        <dbReference type="Pfam" id="PF19078"/>
    </source>
</evidence>
<sequence>MTNLQPTADPLVFTATFTASSPFEGTGSVSVSANSYSNAVGNLGGGSTDTVGIDTQPRHRPSRWTPISLRMTSSASPKPARPFRSPASLAATPRSATPSPSPSTARLHRSGSAR</sequence>
<feature type="region of interest" description="Disordered" evidence="1">
    <location>
        <begin position="42"/>
        <end position="114"/>
    </location>
</feature>
<dbReference type="EMBL" id="JADJMS010000026">
    <property type="protein sequence ID" value="MBK7415832.1"/>
    <property type="molecule type" value="Genomic_DNA"/>
</dbReference>